<feature type="coiled-coil region" evidence="7">
    <location>
        <begin position="125"/>
        <end position="298"/>
    </location>
</feature>
<dbReference type="STRING" id="461836.A0A0L0DN45"/>
<dbReference type="SUPFAM" id="SSF75704">
    <property type="entry name" value="Mitotic arrest deficient-like 1, Mad1"/>
    <property type="match status" value="1"/>
</dbReference>
<dbReference type="Gene3D" id="1.20.5.170">
    <property type="match status" value="1"/>
</dbReference>
<evidence type="ECO:0000256" key="5">
    <source>
        <dbReference type="ARBA" id="ARBA00023242"/>
    </source>
</evidence>
<evidence type="ECO:0000256" key="1">
    <source>
        <dbReference type="ARBA" id="ARBA00004123"/>
    </source>
</evidence>
<proteinExistence type="inferred from homology"/>
<dbReference type="EMBL" id="GL349437">
    <property type="protein sequence ID" value="KNC53680.1"/>
    <property type="molecule type" value="Genomic_DNA"/>
</dbReference>
<keyword evidence="5" id="KW-0539">Nucleus</keyword>
<feature type="coiled-coil region" evidence="7">
    <location>
        <begin position="336"/>
        <end position="404"/>
    </location>
</feature>
<evidence type="ECO:0000256" key="4">
    <source>
        <dbReference type="ARBA" id="ARBA00022776"/>
    </source>
</evidence>
<dbReference type="GO" id="GO:0051301">
    <property type="term" value="P:cell division"/>
    <property type="evidence" value="ECO:0007669"/>
    <property type="project" value="UniProtKB-KW"/>
</dbReference>
<feature type="compositionally biased region" description="Polar residues" evidence="8">
    <location>
        <begin position="1"/>
        <end position="13"/>
    </location>
</feature>
<keyword evidence="7" id="KW-0175">Coiled coil</keyword>
<feature type="region of interest" description="Disordered" evidence="8">
    <location>
        <begin position="1"/>
        <end position="39"/>
    </location>
</feature>
<gene>
    <name evidence="9" type="ORF">AMSG_01391</name>
</gene>
<feature type="coiled-coil region" evidence="7">
    <location>
        <begin position="473"/>
        <end position="500"/>
    </location>
</feature>
<dbReference type="GO" id="GO:0007094">
    <property type="term" value="P:mitotic spindle assembly checkpoint signaling"/>
    <property type="evidence" value="ECO:0007669"/>
    <property type="project" value="InterPro"/>
</dbReference>
<dbReference type="GO" id="GO:0051315">
    <property type="term" value="P:attachment of mitotic spindle microtubules to kinetochore"/>
    <property type="evidence" value="ECO:0007669"/>
    <property type="project" value="TreeGrafter"/>
</dbReference>
<dbReference type="RefSeq" id="XP_013761994.1">
    <property type="nucleotide sequence ID" value="XM_013906540.1"/>
</dbReference>
<feature type="coiled-coil region" evidence="7">
    <location>
        <begin position="670"/>
        <end position="743"/>
    </location>
</feature>
<dbReference type="GeneID" id="25561141"/>
<evidence type="ECO:0000256" key="8">
    <source>
        <dbReference type="SAM" id="MobiDB-lite"/>
    </source>
</evidence>
<dbReference type="Gene3D" id="3.30.457.60">
    <property type="match status" value="1"/>
</dbReference>
<dbReference type="GO" id="GO:0005635">
    <property type="term" value="C:nuclear envelope"/>
    <property type="evidence" value="ECO:0007669"/>
    <property type="project" value="TreeGrafter"/>
</dbReference>
<dbReference type="Pfam" id="PF05557">
    <property type="entry name" value="MAD"/>
    <property type="match status" value="2"/>
</dbReference>
<comment type="similarity">
    <text evidence="2">Belongs to the MAD1 family.</text>
</comment>
<dbReference type="eggNOG" id="KOG4593">
    <property type="taxonomic scope" value="Eukaryota"/>
</dbReference>
<dbReference type="Gene3D" id="6.10.250.90">
    <property type="match status" value="1"/>
</dbReference>
<keyword evidence="6" id="KW-0131">Cell cycle</keyword>
<reference evidence="9 10" key="1">
    <citation type="submission" date="2010-05" db="EMBL/GenBank/DDBJ databases">
        <title>The Genome Sequence of Thecamonas trahens ATCC 50062.</title>
        <authorList>
            <consortium name="The Broad Institute Genome Sequencing Platform"/>
            <person name="Russ C."/>
            <person name="Cuomo C."/>
            <person name="Shea T."/>
            <person name="Young S.K."/>
            <person name="Zeng Q."/>
            <person name="Koehrsen M."/>
            <person name="Haas B."/>
            <person name="Borodovsky M."/>
            <person name="Guigo R."/>
            <person name="Alvarado L."/>
            <person name="Berlin A."/>
            <person name="Bochicchio J."/>
            <person name="Borenstein D."/>
            <person name="Chapman S."/>
            <person name="Chen Z."/>
            <person name="Freedman E."/>
            <person name="Gellesch M."/>
            <person name="Goldberg J."/>
            <person name="Griggs A."/>
            <person name="Gujja S."/>
            <person name="Heilman E."/>
            <person name="Heiman D."/>
            <person name="Hepburn T."/>
            <person name="Howarth C."/>
            <person name="Jen D."/>
            <person name="Larson L."/>
            <person name="Mehta T."/>
            <person name="Park D."/>
            <person name="Pearson M."/>
            <person name="Roberts A."/>
            <person name="Saif S."/>
            <person name="Shenoy N."/>
            <person name="Sisk P."/>
            <person name="Stolte C."/>
            <person name="Sykes S."/>
            <person name="Thomson T."/>
            <person name="Walk T."/>
            <person name="White J."/>
            <person name="Yandava C."/>
            <person name="Burger G."/>
            <person name="Gray M.W."/>
            <person name="Holland P.W.H."/>
            <person name="King N."/>
            <person name="Lang F.B.F."/>
            <person name="Roger A.J."/>
            <person name="Ruiz-Trillo I."/>
            <person name="Lander E."/>
            <person name="Nusbaum C."/>
        </authorList>
    </citation>
    <scope>NUCLEOTIDE SEQUENCE [LARGE SCALE GENOMIC DNA]</scope>
    <source>
        <strain evidence="9 10">ATCC 50062</strain>
    </source>
</reference>
<dbReference type="InterPro" id="IPR008672">
    <property type="entry name" value="Mad1"/>
</dbReference>
<dbReference type="OrthoDB" id="331602at2759"/>
<evidence type="ECO:0000313" key="9">
    <source>
        <dbReference type="EMBL" id="KNC53680.1"/>
    </source>
</evidence>
<dbReference type="GO" id="GO:0000776">
    <property type="term" value="C:kinetochore"/>
    <property type="evidence" value="ECO:0007669"/>
    <property type="project" value="TreeGrafter"/>
</dbReference>
<evidence type="ECO:0000313" key="10">
    <source>
        <dbReference type="Proteomes" id="UP000054408"/>
    </source>
</evidence>
<organism evidence="9 10">
    <name type="scientific">Thecamonas trahens ATCC 50062</name>
    <dbReference type="NCBI Taxonomy" id="461836"/>
    <lineage>
        <taxon>Eukaryota</taxon>
        <taxon>Apusozoa</taxon>
        <taxon>Apusomonadida</taxon>
        <taxon>Apusomonadidae</taxon>
        <taxon>Thecamonas</taxon>
    </lineage>
</organism>
<evidence type="ECO:0000256" key="7">
    <source>
        <dbReference type="SAM" id="Coils"/>
    </source>
</evidence>
<keyword evidence="10" id="KW-1185">Reference proteome</keyword>
<keyword evidence="4" id="KW-0498">Mitosis</keyword>
<dbReference type="PANTHER" id="PTHR23168">
    <property type="entry name" value="MITOTIC SPINDLE ASSEMBLY CHECKPOINT PROTEIN MAD1 MITOTIC ARREST DEFICIENT-LIKE PROTEIN 1"/>
    <property type="match status" value="1"/>
</dbReference>
<feature type="region of interest" description="Disordered" evidence="8">
    <location>
        <begin position="590"/>
        <end position="611"/>
    </location>
</feature>
<dbReference type="PANTHER" id="PTHR23168:SF0">
    <property type="entry name" value="MITOTIC SPINDLE ASSEMBLY CHECKPOINT PROTEIN MAD1"/>
    <property type="match status" value="1"/>
</dbReference>
<evidence type="ECO:0000256" key="6">
    <source>
        <dbReference type="ARBA" id="ARBA00023306"/>
    </source>
</evidence>
<name>A0A0L0DN45_THETB</name>
<sequence length="839" mass="88907">MSTRALRPLSSSARGPVRSRKRKLGAPSPGMAASLSASTSAMGGASASAAAAASATSSSSTTAARTLAAVKHDVDRFLSAPDLPGLVVAEQALRSTRAEADDDKLGREGHSLPLPTTLPQAWKLIQRYEMTVGTLKKQIAELSAAADRMARMDELAGSQELAGLRAQLARMATRVEKARMDASEARAGDGDALKQAQIEIEDLKSQRRALMDTLKEAKASAATEAAEAADAVAAAQARESSLAERVAQLESELATAAHAADAAKHDAELAARAAAADKELLNMQIEQVTRERQEASARAAELTPALTRVAELEAELERLRLASSRDADAAADAATLQAELARLSNLQAQVHELERTNTALAAKAQNTALLEERVESLQAAAGTADALRAALADAKAAVARHDEEREAWATLLRERDLLSSFPTPAAIVAHLVELQDTVLHLKSSSSTSSTQLKLKDTHTDALTEQLIHANQQAEMYAAALAEAQAALKRAERATRVASAERDGYKNMLAAYEDDDGEAAEDAARKDESKVPALKAMVSALETQVAELSAELKQASEAQRTALRRAQVAEAQADSVAPAPVPMDLTGSFAPSRSPVKGAGGEAGSGTVAASESELARVREENLVLKAENEKLGAALLKAETLAAKLEAAVGAGSFNAKTTKVLHFKSNPAAAAAKAAAAAQERELDELRAANKALKEALVQQQSGAASPIAPQAPHIAQLRERVNELEVALAQAATKNTRLKEVFAKMSAEFKEVTYLLLGFQIDMKDQGRYRLRSMYAEHKDDVLYFAKSDEGTMHLLETPFAASLGDEVDAYLRRCHSIPAFLSHVTTKLFNSLTVQP</sequence>
<accession>A0A0L0DN45</accession>
<protein>
    <submittedName>
        <fullName evidence="9">MAD1L1 protein</fullName>
    </submittedName>
</protein>
<dbReference type="Proteomes" id="UP000054408">
    <property type="component" value="Unassembled WGS sequence"/>
</dbReference>
<evidence type="ECO:0000256" key="3">
    <source>
        <dbReference type="ARBA" id="ARBA00022618"/>
    </source>
</evidence>
<dbReference type="AlphaFoldDB" id="A0A0L0DN45"/>
<dbReference type="OMA" id="YKLDFMP"/>
<feature type="coiled-coil region" evidence="7">
    <location>
        <begin position="530"/>
        <end position="571"/>
    </location>
</feature>
<evidence type="ECO:0000256" key="2">
    <source>
        <dbReference type="ARBA" id="ARBA00008029"/>
    </source>
</evidence>
<keyword evidence="3" id="KW-0132">Cell division</keyword>
<dbReference type="GO" id="GO:0072686">
    <property type="term" value="C:mitotic spindle"/>
    <property type="evidence" value="ECO:0007669"/>
    <property type="project" value="TreeGrafter"/>
</dbReference>
<comment type="subcellular location">
    <subcellularLocation>
        <location evidence="1">Nucleus</location>
    </subcellularLocation>
</comment>